<gene>
    <name evidence="2" type="ORF">BDP81DRAFT_424632</name>
</gene>
<evidence type="ECO:0000313" key="2">
    <source>
        <dbReference type="EMBL" id="KAK1638287.1"/>
    </source>
</evidence>
<proteinExistence type="predicted"/>
<sequence>MALQPLAPGCSCTSKLTPTPPSKGTIETQVSQLPYPFPTTCGIRDWALKRGYGVCSHAIEFIDDRQARPTQYASASEGQSMECRRIKLAGESEKSGNTMSPCPSSFGSYANLPHPDPFPPVWTAVVTEAGRTQSQGGKGRSRRHSQRDVAMRTTARPACEALASTHQAVRYRYITGWAAMRQLAWNALS</sequence>
<dbReference type="AlphaFoldDB" id="A0AAJ0EFK1"/>
<dbReference type="EMBL" id="JAHMHQ010000007">
    <property type="protein sequence ID" value="KAK1638287.1"/>
    <property type="molecule type" value="Genomic_DNA"/>
</dbReference>
<feature type="region of interest" description="Disordered" evidence="1">
    <location>
        <begin position="129"/>
        <end position="150"/>
    </location>
</feature>
<evidence type="ECO:0000256" key="1">
    <source>
        <dbReference type="SAM" id="MobiDB-lite"/>
    </source>
</evidence>
<organism evidence="2 3">
    <name type="scientific">Colletotrichum phormii</name>
    <dbReference type="NCBI Taxonomy" id="359342"/>
    <lineage>
        <taxon>Eukaryota</taxon>
        <taxon>Fungi</taxon>
        <taxon>Dikarya</taxon>
        <taxon>Ascomycota</taxon>
        <taxon>Pezizomycotina</taxon>
        <taxon>Sordariomycetes</taxon>
        <taxon>Hypocreomycetidae</taxon>
        <taxon>Glomerellales</taxon>
        <taxon>Glomerellaceae</taxon>
        <taxon>Colletotrichum</taxon>
        <taxon>Colletotrichum acutatum species complex</taxon>
    </lineage>
</organism>
<protein>
    <submittedName>
        <fullName evidence="2">Uncharacterized protein</fullName>
    </submittedName>
</protein>
<keyword evidence="3" id="KW-1185">Reference proteome</keyword>
<dbReference type="RefSeq" id="XP_060446894.1">
    <property type="nucleotide sequence ID" value="XM_060590151.1"/>
</dbReference>
<name>A0AAJ0EFK1_9PEZI</name>
<accession>A0AAJ0EFK1</accession>
<dbReference type="Proteomes" id="UP001243989">
    <property type="component" value="Unassembled WGS sequence"/>
</dbReference>
<reference evidence="2" key="1">
    <citation type="submission" date="2021-06" db="EMBL/GenBank/DDBJ databases">
        <title>Comparative genomics, transcriptomics and evolutionary studies reveal genomic signatures of adaptation to plant cell wall in hemibiotrophic fungi.</title>
        <authorList>
            <consortium name="DOE Joint Genome Institute"/>
            <person name="Baroncelli R."/>
            <person name="Diaz J.F."/>
            <person name="Benocci T."/>
            <person name="Peng M."/>
            <person name="Battaglia E."/>
            <person name="Haridas S."/>
            <person name="Andreopoulos W."/>
            <person name="Labutti K."/>
            <person name="Pangilinan J."/>
            <person name="Floch G.L."/>
            <person name="Makela M.R."/>
            <person name="Henrissat B."/>
            <person name="Grigoriev I.V."/>
            <person name="Crouch J.A."/>
            <person name="De Vries R.P."/>
            <person name="Sukno S.A."/>
            <person name="Thon M.R."/>
        </authorList>
    </citation>
    <scope>NUCLEOTIDE SEQUENCE</scope>
    <source>
        <strain evidence="2">CBS 102054</strain>
    </source>
</reference>
<dbReference type="GeneID" id="85475013"/>
<comment type="caution">
    <text evidence="2">The sequence shown here is derived from an EMBL/GenBank/DDBJ whole genome shotgun (WGS) entry which is preliminary data.</text>
</comment>
<evidence type="ECO:0000313" key="3">
    <source>
        <dbReference type="Proteomes" id="UP001243989"/>
    </source>
</evidence>